<feature type="domain" description="DUF569" evidence="1">
    <location>
        <begin position="14"/>
        <end position="92"/>
    </location>
</feature>
<gene>
    <name evidence="3" type="ORF">OsI_27945</name>
</gene>
<dbReference type="PANTHER" id="PTHR31205:SF39">
    <property type="entry name" value="OS08G0164400 PROTEIN"/>
    <property type="match status" value="1"/>
</dbReference>
<reference evidence="3 4" key="1">
    <citation type="journal article" date="2005" name="PLoS Biol.">
        <title>The genomes of Oryza sativa: a history of duplications.</title>
        <authorList>
            <person name="Yu J."/>
            <person name="Wang J."/>
            <person name="Lin W."/>
            <person name="Li S."/>
            <person name="Li H."/>
            <person name="Zhou J."/>
            <person name="Ni P."/>
            <person name="Dong W."/>
            <person name="Hu S."/>
            <person name="Zeng C."/>
            <person name="Zhang J."/>
            <person name="Zhang Y."/>
            <person name="Li R."/>
            <person name="Xu Z."/>
            <person name="Li S."/>
            <person name="Li X."/>
            <person name="Zheng H."/>
            <person name="Cong L."/>
            <person name="Lin L."/>
            <person name="Yin J."/>
            <person name="Geng J."/>
            <person name="Li G."/>
            <person name="Shi J."/>
            <person name="Liu J."/>
            <person name="Lv H."/>
            <person name="Li J."/>
            <person name="Wang J."/>
            <person name="Deng Y."/>
            <person name="Ran L."/>
            <person name="Shi X."/>
            <person name="Wang X."/>
            <person name="Wu Q."/>
            <person name="Li C."/>
            <person name="Ren X."/>
            <person name="Wang J."/>
            <person name="Wang X."/>
            <person name="Li D."/>
            <person name="Liu D."/>
            <person name="Zhang X."/>
            <person name="Ji Z."/>
            <person name="Zhao W."/>
            <person name="Sun Y."/>
            <person name="Zhang Z."/>
            <person name="Bao J."/>
            <person name="Han Y."/>
            <person name="Dong L."/>
            <person name="Ji J."/>
            <person name="Chen P."/>
            <person name="Wu S."/>
            <person name="Liu J."/>
            <person name="Xiao Y."/>
            <person name="Bu D."/>
            <person name="Tan J."/>
            <person name="Yang L."/>
            <person name="Ye C."/>
            <person name="Zhang J."/>
            <person name="Xu J."/>
            <person name="Zhou Y."/>
            <person name="Yu Y."/>
            <person name="Zhang B."/>
            <person name="Zhuang S."/>
            <person name="Wei H."/>
            <person name="Liu B."/>
            <person name="Lei M."/>
            <person name="Yu H."/>
            <person name="Li Y."/>
            <person name="Xu H."/>
            <person name="Wei S."/>
            <person name="He X."/>
            <person name="Fang L."/>
            <person name="Zhang Z."/>
            <person name="Zhang Y."/>
            <person name="Huang X."/>
            <person name="Su Z."/>
            <person name="Tong W."/>
            <person name="Li J."/>
            <person name="Tong Z."/>
            <person name="Li S."/>
            <person name="Ye J."/>
            <person name="Wang L."/>
            <person name="Fang L."/>
            <person name="Lei T."/>
            <person name="Chen C."/>
            <person name="Chen H."/>
            <person name="Xu Z."/>
            <person name="Li H."/>
            <person name="Huang H."/>
            <person name="Zhang F."/>
            <person name="Xu H."/>
            <person name="Li N."/>
            <person name="Zhao C."/>
            <person name="Li S."/>
            <person name="Dong L."/>
            <person name="Huang Y."/>
            <person name="Li L."/>
            <person name="Xi Y."/>
            <person name="Qi Q."/>
            <person name="Li W."/>
            <person name="Zhang B."/>
            <person name="Hu W."/>
            <person name="Zhang Y."/>
            <person name="Tian X."/>
            <person name="Jiao Y."/>
            <person name="Liang X."/>
            <person name="Jin J."/>
            <person name="Gao L."/>
            <person name="Zheng W."/>
            <person name="Hao B."/>
            <person name="Liu S."/>
            <person name="Wang W."/>
            <person name="Yuan L."/>
            <person name="Cao M."/>
            <person name="McDermott J."/>
            <person name="Samudrala R."/>
            <person name="Wang J."/>
            <person name="Wong G.K."/>
            <person name="Yang H."/>
        </authorList>
    </citation>
    <scope>NUCLEOTIDE SEQUENCE [LARGE SCALE GENOMIC DNA]</scope>
    <source>
        <strain evidence="4">cv. 93-11</strain>
    </source>
</reference>
<evidence type="ECO:0000313" key="4">
    <source>
        <dbReference type="Proteomes" id="UP000007015"/>
    </source>
</evidence>
<organism evidence="3 4">
    <name type="scientific">Oryza sativa subsp. indica</name>
    <name type="common">Rice</name>
    <dbReference type="NCBI Taxonomy" id="39946"/>
    <lineage>
        <taxon>Eukaryota</taxon>
        <taxon>Viridiplantae</taxon>
        <taxon>Streptophyta</taxon>
        <taxon>Embryophyta</taxon>
        <taxon>Tracheophyta</taxon>
        <taxon>Spermatophyta</taxon>
        <taxon>Magnoliopsida</taxon>
        <taxon>Liliopsida</taxon>
        <taxon>Poales</taxon>
        <taxon>Poaceae</taxon>
        <taxon>BOP clade</taxon>
        <taxon>Oryzoideae</taxon>
        <taxon>Oryzeae</taxon>
        <taxon>Oryzinae</taxon>
        <taxon>Oryza</taxon>
        <taxon>Oryza sativa</taxon>
    </lineage>
</organism>
<dbReference type="InterPro" id="IPR007679">
    <property type="entry name" value="DUF569"/>
</dbReference>
<dbReference type="EMBL" id="CM000133">
    <property type="protein sequence ID" value="EAZ05713.1"/>
    <property type="molecule type" value="Genomic_DNA"/>
</dbReference>
<dbReference type="STRING" id="39946.A2YRK2"/>
<dbReference type="AlphaFoldDB" id="A2YRK2"/>
<feature type="domain" description="DUF569" evidence="2">
    <location>
        <begin position="164"/>
        <end position="240"/>
    </location>
</feature>
<dbReference type="OMA" id="CAVWAVE"/>
<dbReference type="Proteomes" id="UP000007015">
    <property type="component" value="Chromosome 8"/>
</dbReference>
<dbReference type="Pfam" id="PF04601">
    <property type="entry name" value="DUF569"/>
    <property type="match status" value="1"/>
</dbReference>
<dbReference type="HOGENOM" id="CLU_046057_1_0_1"/>
<protein>
    <submittedName>
        <fullName evidence="3">Uncharacterized protein</fullName>
    </submittedName>
</protein>
<keyword evidence="4" id="KW-1185">Reference proteome</keyword>
<proteinExistence type="predicted"/>
<evidence type="ECO:0000313" key="3">
    <source>
        <dbReference type="EMBL" id="EAZ05713.1"/>
    </source>
</evidence>
<dbReference type="InterPro" id="IPR054726">
    <property type="entry name" value="Ubiq_DUF569-assoc"/>
</dbReference>
<evidence type="ECO:0000259" key="2">
    <source>
        <dbReference type="Pfam" id="PF22932"/>
    </source>
</evidence>
<dbReference type="Gramene" id="BGIOSGA028049-TA">
    <property type="protein sequence ID" value="BGIOSGA028049-PA"/>
    <property type="gene ID" value="BGIOSGA028049"/>
</dbReference>
<sequence>MESLSNVLARQPMMEVFQEVEFAALRIWKSGSYLHADEDGRSVYVGSLSRDGGGDSRHCAVWAVEPPIDAAAPLPQYVRLRGAYGRYLGAPDSYGSPLPFLSVDAAQRDRDRVEMDAIMWQPVACSGSDVSPGSPPQRPCQALRRERAYVSSGFVAACFPPLLRVIEFVGEDDLDNIGEGEIWTTVETRGRSVRLLKEKIAKLVGYEDFTTCVSAGRHGQFTPLLIDLPRSRETLNIVLLRTNSEADNQLIFPNVSEIAVKWIKANQA</sequence>
<dbReference type="PANTHER" id="PTHR31205">
    <property type="entry name" value="ACTIN CROSS-LINKING PROTEIN (DUF569)"/>
    <property type="match status" value="1"/>
</dbReference>
<accession>A2YRK2</accession>
<dbReference type="Pfam" id="PF22932">
    <property type="entry name" value="Ubiq_DUF_assoc"/>
    <property type="match status" value="1"/>
</dbReference>
<name>A2YRK2_ORYSI</name>
<evidence type="ECO:0000259" key="1">
    <source>
        <dbReference type="Pfam" id="PF04601"/>
    </source>
</evidence>